<organism evidence="1">
    <name type="scientific">Siphoviridae sp. ctepM7</name>
    <dbReference type="NCBI Taxonomy" id="2826408"/>
    <lineage>
        <taxon>Viruses</taxon>
        <taxon>Duplodnaviria</taxon>
        <taxon>Heunggongvirae</taxon>
        <taxon>Uroviricota</taxon>
        <taxon>Caudoviricetes</taxon>
    </lineage>
</organism>
<proteinExistence type="predicted"/>
<accession>A0A8S5N992</accession>
<dbReference type="EMBL" id="BK015101">
    <property type="protein sequence ID" value="DAD91020.1"/>
    <property type="molecule type" value="Genomic_DNA"/>
</dbReference>
<evidence type="ECO:0000313" key="1">
    <source>
        <dbReference type="EMBL" id="DAD91020.1"/>
    </source>
</evidence>
<sequence length="124" mass="14005">MTQLIVGGVYLPQTSGDKYQCYPGELNVTVEMISGRTVIEQRGHVQMIVWSYDYMGNDLWRQLAAVLRSGKPFTVVYLPDDADEMRTGTFIAESVTQPTFAFDKDGKGLWHNVGFTLREEAPHD</sequence>
<reference evidence="1" key="1">
    <citation type="journal article" date="2021" name="Proc. Natl. Acad. Sci. U.S.A.">
        <title>A Catalog of Tens of Thousands of Viruses from Human Metagenomes Reveals Hidden Associations with Chronic Diseases.</title>
        <authorList>
            <person name="Tisza M.J."/>
            <person name="Buck C.B."/>
        </authorList>
    </citation>
    <scope>NUCLEOTIDE SEQUENCE</scope>
    <source>
        <strain evidence="1">CtepM7</strain>
    </source>
</reference>
<protein>
    <submittedName>
        <fullName evidence="1">Uncharacterized protein</fullName>
    </submittedName>
</protein>
<name>A0A8S5N992_9CAUD</name>